<dbReference type="Gene3D" id="3.10.20.30">
    <property type="match status" value="1"/>
</dbReference>
<dbReference type="Pfam" id="PF00111">
    <property type="entry name" value="Fer2"/>
    <property type="match status" value="1"/>
</dbReference>
<keyword evidence="5" id="KW-0411">Iron-sulfur</keyword>
<keyword evidence="2" id="KW-0479">Metal-binding</keyword>
<evidence type="ECO:0000256" key="1">
    <source>
        <dbReference type="ARBA" id="ARBA00022714"/>
    </source>
</evidence>
<evidence type="ECO:0000256" key="4">
    <source>
        <dbReference type="ARBA" id="ARBA00023004"/>
    </source>
</evidence>
<keyword evidence="4" id="KW-0408">Iron</keyword>
<dbReference type="SUPFAM" id="SSF47741">
    <property type="entry name" value="CO dehydrogenase ISP C-domain like"/>
    <property type="match status" value="1"/>
</dbReference>
<dbReference type="PANTHER" id="PTHR44379:SF2">
    <property type="entry name" value="BLR6218 PROTEIN"/>
    <property type="match status" value="1"/>
</dbReference>
<dbReference type="PROSITE" id="PS00197">
    <property type="entry name" value="2FE2S_FER_1"/>
    <property type="match status" value="1"/>
</dbReference>
<evidence type="ECO:0000313" key="7">
    <source>
        <dbReference type="EMBL" id="UZP75586.1"/>
    </source>
</evidence>
<dbReference type="SUPFAM" id="SSF54292">
    <property type="entry name" value="2Fe-2S ferredoxin-like"/>
    <property type="match status" value="1"/>
</dbReference>
<dbReference type="InterPro" id="IPR006058">
    <property type="entry name" value="2Fe2S_fd_BS"/>
</dbReference>
<dbReference type="PROSITE" id="PS51085">
    <property type="entry name" value="2FE2S_FER_2"/>
    <property type="match status" value="1"/>
</dbReference>
<evidence type="ECO:0000256" key="5">
    <source>
        <dbReference type="ARBA" id="ARBA00023014"/>
    </source>
</evidence>
<feature type="domain" description="2Fe-2S ferredoxin-type" evidence="6">
    <location>
        <begin position="1"/>
        <end position="77"/>
    </location>
</feature>
<organism evidence="7 8">
    <name type="scientific">Candidatus Paraluminiphilus aquimaris</name>
    <dbReference type="NCBI Taxonomy" id="2518994"/>
    <lineage>
        <taxon>Bacteria</taxon>
        <taxon>Pseudomonadati</taxon>
        <taxon>Pseudomonadota</taxon>
        <taxon>Gammaproteobacteria</taxon>
        <taxon>Cellvibrionales</taxon>
        <taxon>Halieaceae</taxon>
        <taxon>Candidatus Paraluminiphilus</taxon>
    </lineage>
</organism>
<accession>A0ABY6QBH9</accession>
<dbReference type="InterPro" id="IPR001041">
    <property type="entry name" value="2Fe-2S_ferredoxin-type"/>
</dbReference>
<dbReference type="CDD" id="cd00207">
    <property type="entry name" value="fer2"/>
    <property type="match status" value="1"/>
</dbReference>
<evidence type="ECO:0000259" key="6">
    <source>
        <dbReference type="PROSITE" id="PS51085"/>
    </source>
</evidence>
<proteinExistence type="predicted"/>
<dbReference type="Proteomes" id="UP001317963">
    <property type="component" value="Chromosome"/>
</dbReference>
<evidence type="ECO:0000256" key="3">
    <source>
        <dbReference type="ARBA" id="ARBA00023002"/>
    </source>
</evidence>
<evidence type="ECO:0000313" key="8">
    <source>
        <dbReference type="Proteomes" id="UP001317963"/>
    </source>
</evidence>
<keyword evidence="1" id="KW-0001">2Fe-2S</keyword>
<gene>
    <name evidence="7" type="ORF">E0F26_06995</name>
</gene>
<sequence>MITVKINGQNQSFEEIDPSMPLLWALRDHAGMQGVKYGCGVGQCGACTVWLDGFATRSCQLTIGALDGRSITTIEGLSGDTLHPVQQAWIDNDVAQCGYCQAGQIMSAASLLERNPNPTDDEIDAAMAGNLCRCGTYVRIKSAIKAASNVMTASALFYNAVQTEEVSA</sequence>
<dbReference type="InterPro" id="IPR036010">
    <property type="entry name" value="2Fe-2S_ferredoxin-like_sf"/>
</dbReference>
<dbReference type="InterPro" id="IPR051452">
    <property type="entry name" value="Diverse_Oxidoreductases"/>
</dbReference>
<reference evidence="7 8" key="1">
    <citation type="submission" date="2019-02" db="EMBL/GenBank/DDBJ databases">
        <title>Halieaceae_genomes.</title>
        <authorList>
            <person name="Li S.-H."/>
        </authorList>
    </citation>
    <scope>NUCLEOTIDE SEQUENCE [LARGE SCALE GENOMIC DNA]</scope>
    <source>
        <strain evidence="7 8">JH123</strain>
    </source>
</reference>
<protein>
    <submittedName>
        <fullName evidence="7">(2Fe-2S)-binding protein</fullName>
    </submittedName>
</protein>
<keyword evidence="3" id="KW-0560">Oxidoreductase</keyword>
<name>A0ABY6QBH9_9GAMM</name>
<evidence type="ECO:0000256" key="2">
    <source>
        <dbReference type="ARBA" id="ARBA00022723"/>
    </source>
</evidence>
<dbReference type="Gene3D" id="1.10.150.120">
    <property type="entry name" value="[2Fe-2S]-binding domain"/>
    <property type="match status" value="1"/>
</dbReference>
<dbReference type="InterPro" id="IPR002888">
    <property type="entry name" value="2Fe-2S-bd"/>
</dbReference>
<dbReference type="InterPro" id="IPR036884">
    <property type="entry name" value="2Fe-2S-bd_dom_sf"/>
</dbReference>
<dbReference type="Pfam" id="PF01799">
    <property type="entry name" value="Fer2_2"/>
    <property type="match status" value="1"/>
</dbReference>
<dbReference type="EMBL" id="CP036501">
    <property type="protein sequence ID" value="UZP75586.1"/>
    <property type="molecule type" value="Genomic_DNA"/>
</dbReference>
<keyword evidence="8" id="KW-1185">Reference proteome</keyword>
<dbReference type="PANTHER" id="PTHR44379">
    <property type="entry name" value="OXIDOREDUCTASE WITH IRON-SULFUR SUBUNIT"/>
    <property type="match status" value="1"/>
</dbReference>
<dbReference type="InterPro" id="IPR012675">
    <property type="entry name" value="Beta-grasp_dom_sf"/>
</dbReference>